<reference evidence="1 2" key="1">
    <citation type="journal article" date="2016" name="Mol. Biol. Evol.">
        <title>Comparative Genomics of Early-Diverging Mushroom-Forming Fungi Provides Insights into the Origins of Lignocellulose Decay Capabilities.</title>
        <authorList>
            <person name="Nagy L.G."/>
            <person name="Riley R."/>
            <person name="Tritt A."/>
            <person name="Adam C."/>
            <person name="Daum C."/>
            <person name="Floudas D."/>
            <person name="Sun H."/>
            <person name="Yadav J.S."/>
            <person name="Pangilinan J."/>
            <person name="Larsson K.H."/>
            <person name="Matsuura K."/>
            <person name="Barry K."/>
            <person name="Labutti K."/>
            <person name="Kuo R."/>
            <person name="Ohm R.A."/>
            <person name="Bhattacharya S.S."/>
            <person name="Shirouzu T."/>
            <person name="Yoshinaga Y."/>
            <person name="Martin F.M."/>
            <person name="Grigoriev I.V."/>
            <person name="Hibbett D.S."/>
        </authorList>
    </citation>
    <scope>NUCLEOTIDE SEQUENCE [LARGE SCALE GENOMIC DNA]</scope>
    <source>
        <strain evidence="1 2">CBS 109695</strain>
    </source>
</reference>
<gene>
    <name evidence="1" type="ORF">FIBSPDRAFT_571451</name>
</gene>
<dbReference type="Proteomes" id="UP000076532">
    <property type="component" value="Unassembled WGS sequence"/>
</dbReference>
<organism evidence="1 2">
    <name type="scientific">Athelia psychrophila</name>
    <dbReference type="NCBI Taxonomy" id="1759441"/>
    <lineage>
        <taxon>Eukaryota</taxon>
        <taxon>Fungi</taxon>
        <taxon>Dikarya</taxon>
        <taxon>Basidiomycota</taxon>
        <taxon>Agaricomycotina</taxon>
        <taxon>Agaricomycetes</taxon>
        <taxon>Agaricomycetidae</taxon>
        <taxon>Atheliales</taxon>
        <taxon>Atheliaceae</taxon>
        <taxon>Athelia</taxon>
    </lineage>
</organism>
<protein>
    <submittedName>
        <fullName evidence="1">Uncharacterized protein</fullName>
    </submittedName>
</protein>
<dbReference type="EMBL" id="KV417566">
    <property type="protein sequence ID" value="KZP19215.1"/>
    <property type="molecule type" value="Genomic_DNA"/>
</dbReference>
<keyword evidence="2" id="KW-1185">Reference proteome</keyword>
<accession>A0A166HTK4</accession>
<sequence>MKLDGLHSQILRRRRVKVWVKCHACLARFLYGFHAYFHPNPVLSSHTSHSKLYRASLLRCRSALDATFSEMFYDAPVCRPGSGYVAEGIQTNR</sequence>
<name>A0A166HTK4_9AGAM</name>
<dbReference type="AlphaFoldDB" id="A0A166HTK4"/>
<evidence type="ECO:0000313" key="2">
    <source>
        <dbReference type="Proteomes" id="UP000076532"/>
    </source>
</evidence>
<evidence type="ECO:0000313" key="1">
    <source>
        <dbReference type="EMBL" id="KZP19215.1"/>
    </source>
</evidence>
<proteinExistence type="predicted"/>